<keyword evidence="3" id="KW-1185">Reference proteome</keyword>
<gene>
    <name evidence="2" type="ordered locus">HBHAL_6007</name>
</gene>
<evidence type="ECO:0000313" key="2">
    <source>
        <dbReference type="EMBL" id="CCG47517.1"/>
    </source>
</evidence>
<protein>
    <submittedName>
        <fullName evidence="2">Uncharacterized protein</fullName>
    </submittedName>
</protein>
<dbReference type="AlphaFoldDB" id="I0JTP4"/>
<dbReference type="EMBL" id="HE717024">
    <property type="protein sequence ID" value="CCG47517.1"/>
    <property type="molecule type" value="Genomic_DNA"/>
</dbReference>
<dbReference type="KEGG" id="hhd:HBHAL_6007"/>
<sequence length="61" mass="7435">MEESSKDGREHNEKEQQEKERMDKAAQLFADVQDRAWKRIDEREKEREKERGSQQEDNGRE</sequence>
<reference evidence="2 3" key="1">
    <citation type="journal article" date="2013" name="Environ. Microbiol.">
        <title>Chloride and organic osmolytes: a hybrid strategy to cope with elevated salinities by the moderately halophilic, chloride-dependent bacterium Halobacillus halophilus.</title>
        <authorList>
            <person name="Saum S.H."/>
            <person name="Pfeiffer F."/>
            <person name="Palm P."/>
            <person name="Rampp M."/>
            <person name="Schuster S.C."/>
            <person name="Muller V."/>
            <person name="Oesterhelt D."/>
        </authorList>
    </citation>
    <scope>NUCLEOTIDE SEQUENCE [LARGE SCALE GENOMIC DNA]</scope>
    <source>
        <strain evidence="3">ATCC 35676 / DSM 2266 / JCM 20832 / NBRC 102448/ NCIMB 2269</strain>
        <plasmid evidence="3">PL16</plasmid>
    </source>
</reference>
<name>I0JTP4_HALH3</name>
<dbReference type="Proteomes" id="UP000007397">
    <property type="component" value="Plasmid PL16"/>
</dbReference>
<geneLocation type="plasmid" evidence="2 3">
    <name>PL16</name>
</geneLocation>
<evidence type="ECO:0000313" key="3">
    <source>
        <dbReference type="Proteomes" id="UP000007397"/>
    </source>
</evidence>
<accession>I0JTP4</accession>
<feature type="compositionally biased region" description="Basic and acidic residues" evidence="1">
    <location>
        <begin position="1"/>
        <end position="24"/>
    </location>
</feature>
<dbReference type="HOGENOM" id="CLU_2916151_0_0_9"/>
<evidence type="ECO:0000256" key="1">
    <source>
        <dbReference type="SAM" id="MobiDB-lite"/>
    </source>
</evidence>
<feature type="compositionally biased region" description="Basic and acidic residues" evidence="1">
    <location>
        <begin position="32"/>
        <end position="61"/>
    </location>
</feature>
<proteinExistence type="predicted"/>
<organism evidence="2 3">
    <name type="scientific">Halobacillus halophilus (strain ATCC 35676 / DSM 2266 / JCM 20832 / KCTC 3685 / LMG 17431 / NBRC 102448 / NCIMB 2269)</name>
    <name type="common">Sporosarcina halophila</name>
    <dbReference type="NCBI Taxonomy" id="866895"/>
    <lineage>
        <taxon>Bacteria</taxon>
        <taxon>Bacillati</taxon>
        <taxon>Bacillota</taxon>
        <taxon>Bacilli</taxon>
        <taxon>Bacillales</taxon>
        <taxon>Bacillaceae</taxon>
        <taxon>Halobacillus</taxon>
    </lineage>
</organism>
<feature type="region of interest" description="Disordered" evidence="1">
    <location>
        <begin position="1"/>
        <end position="61"/>
    </location>
</feature>
<dbReference type="RefSeq" id="WP_014645398.1">
    <property type="nucleotide sequence ID" value="NC_017669.1"/>
</dbReference>
<dbReference type="PATRIC" id="fig|866895.3.peg.4222"/>
<keyword evidence="2" id="KW-0614">Plasmid</keyword>